<evidence type="ECO:0000256" key="4">
    <source>
        <dbReference type="ARBA" id="ARBA00022836"/>
    </source>
</evidence>
<evidence type="ECO:0000256" key="3">
    <source>
        <dbReference type="ARBA" id="ARBA00022531"/>
    </source>
</evidence>
<feature type="signal peptide" evidence="7">
    <location>
        <begin position="1"/>
        <end position="23"/>
    </location>
</feature>
<dbReference type="EMBL" id="CP073041">
    <property type="protein sequence ID" value="UXE59914.1"/>
    <property type="molecule type" value="Genomic_DNA"/>
</dbReference>
<keyword evidence="3 6" id="KW-0602">Photosynthesis</keyword>
<organism evidence="8">
    <name type="scientific">Woronichinia naegeliana WA131</name>
    <dbReference type="NCBI Taxonomy" id="2824559"/>
    <lineage>
        <taxon>Bacteria</taxon>
        <taxon>Bacillati</taxon>
        <taxon>Cyanobacteriota</taxon>
        <taxon>Cyanophyceae</taxon>
        <taxon>Synechococcales</taxon>
        <taxon>Coelosphaeriaceae</taxon>
        <taxon>Woronichinia</taxon>
    </lineage>
</organism>
<feature type="transmembrane region" description="Helical" evidence="6">
    <location>
        <begin position="87"/>
        <end position="111"/>
    </location>
</feature>
<dbReference type="GO" id="GO:0031676">
    <property type="term" value="C:plasma membrane-derived thylakoid membrane"/>
    <property type="evidence" value="ECO:0007669"/>
    <property type="project" value="UniProtKB-SubCell"/>
</dbReference>
<keyword evidence="4 6" id="KW-0603">Photosystem I</keyword>
<name>A0A977KU12_9CYAN</name>
<comment type="similarity">
    <text evidence="1 6">Belongs to the PsaF family.</text>
</comment>
<dbReference type="GO" id="GO:0015979">
    <property type="term" value="P:photosynthesis"/>
    <property type="evidence" value="ECO:0007669"/>
    <property type="project" value="UniProtKB-UniRule"/>
</dbReference>
<feature type="transmembrane region" description="Helical" evidence="6">
    <location>
        <begin position="123"/>
        <end position="143"/>
    </location>
</feature>
<evidence type="ECO:0000256" key="6">
    <source>
        <dbReference type="RuleBase" id="RU368107"/>
    </source>
</evidence>
<keyword evidence="6 7" id="KW-0732">Signal</keyword>
<accession>A0A977KU12</accession>
<keyword evidence="6" id="KW-0472">Membrane</keyword>
<gene>
    <name evidence="8" type="ORF">KA717_30135</name>
</gene>
<dbReference type="GO" id="GO:0009538">
    <property type="term" value="C:photosystem I reaction center"/>
    <property type="evidence" value="ECO:0007669"/>
    <property type="project" value="UniProtKB-UniRule"/>
</dbReference>
<keyword evidence="6" id="KW-1133">Transmembrane helix</keyword>
<protein>
    <recommendedName>
        <fullName evidence="2 6">Photosystem I reaction center subunit III</fullName>
    </recommendedName>
    <alternativeName>
        <fullName evidence="5 6">PSI-F</fullName>
    </alternativeName>
</protein>
<feature type="chain" id="PRO_5038023438" description="Photosystem I reaction center subunit III" evidence="7">
    <location>
        <begin position="24"/>
        <end position="165"/>
    </location>
</feature>
<dbReference type="KEGG" id="wna:KA717_30135"/>
<keyword evidence="6" id="KW-0812">Transmembrane</keyword>
<evidence type="ECO:0000256" key="5">
    <source>
        <dbReference type="ARBA" id="ARBA00033433"/>
    </source>
</evidence>
<evidence type="ECO:0000256" key="7">
    <source>
        <dbReference type="SAM" id="SignalP"/>
    </source>
</evidence>
<dbReference type="Gene3D" id="1.10.8.110">
    <property type="entry name" value="Photosystem I PsaF, reaction centre subunit III"/>
    <property type="match status" value="1"/>
</dbReference>
<dbReference type="PANTHER" id="PTHR34939:SF1">
    <property type="entry name" value="PHOTOSYSTEM I REACTION CENTER SUBUNIT III, CHLOROPLASTIC"/>
    <property type="match status" value="1"/>
</dbReference>
<sequence>MKQLLAFLLALTLWFNFAPSASAADFANLTPCSESPAYQQKAKNFLNTTADPQSGQIRAERYAAALCGPEGYPHLIVDGRLSHAGDFLIPSILFLYIAGWIGWVGRSYLIAIRGSKDAEMQEIVINVPLAISKMLTGFLWPLAALGEYTSGKLIVKDSEIPVSPR</sequence>
<proteinExistence type="inferred from homology"/>
<comment type="function">
    <text evidence="6">Participates in efficiency of electron transfer from plastocyanin to P700 (or cytochrome c553 in algae and cyanobacteria). This plastocyanin-docking protein contributes to the specific association of plastocyanin to PSI.</text>
</comment>
<keyword evidence="6" id="KW-0793">Thylakoid</keyword>
<evidence type="ECO:0000256" key="1">
    <source>
        <dbReference type="ARBA" id="ARBA00008386"/>
    </source>
</evidence>
<dbReference type="PANTHER" id="PTHR34939">
    <property type="entry name" value="PHOTOSYSTEM I REACTION CENTER SUBUNIT III, CHLOROPLASTIC"/>
    <property type="match status" value="1"/>
</dbReference>
<dbReference type="SUPFAM" id="SSF81536">
    <property type="entry name" value="Subunit III of photosystem I reaction centre, PsaF"/>
    <property type="match status" value="1"/>
</dbReference>
<evidence type="ECO:0000313" key="8">
    <source>
        <dbReference type="EMBL" id="UXE59914.1"/>
    </source>
</evidence>
<dbReference type="Pfam" id="PF02507">
    <property type="entry name" value="PSI_PsaF"/>
    <property type="match status" value="1"/>
</dbReference>
<reference evidence="8" key="1">
    <citation type="submission" date="2021-04" db="EMBL/GenBank/DDBJ databases">
        <title>Genome sequence of Woronichinia naegeliana from Washington state freshwater lake bloom.</title>
        <authorList>
            <person name="Dreher T.W."/>
        </authorList>
    </citation>
    <scope>NUCLEOTIDE SEQUENCE</scope>
    <source>
        <strain evidence="8">WA131</strain>
    </source>
</reference>
<evidence type="ECO:0000256" key="2">
    <source>
        <dbReference type="ARBA" id="ARBA00016492"/>
    </source>
</evidence>
<dbReference type="InterPro" id="IPR003666">
    <property type="entry name" value="PSI_PsaF"/>
</dbReference>
<dbReference type="Proteomes" id="UP001065613">
    <property type="component" value="Chromosome"/>
</dbReference>
<comment type="subcellular location">
    <subcellularLocation>
        <location evidence="6">Cellular thylakoid membrane</location>
    </subcellularLocation>
</comment>
<dbReference type="AlphaFoldDB" id="A0A977KU12"/>
<dbReference type="InterPro" id="IPR036577">
    <property type="entry name" value="PSI_PsaF_sf"/>
</dbReference>